<evidence type="ECO:0000256" key="1">
    <source>
        <dbReference type="ARBA" id="ARBA00004651"/>
    </source>
</evidence>
<evidence type="ECO:0000256" key="4">
    <source>
        <dbReference type="ARBA" id="ARBA00022692"/>
    </source>
</evidence>
<dbReference type="EMBL" id="CP034465">
    <property type="protein sequence ID" value="AZP05740.1"/>
    <property type="molecule type" value="Genomic_DNA"/>
</dbReference>
<comment type="subcellular location">
    <subcellularLocation>
        <location evidence="1 7">Cell membrane</location>
        <topology evidence="1 7">Multi-pass membrane protein</topology>
    </subcellularLocation>
</comment>
<accession>A0A3Q9BMI0</accession>
<dbReference type="Pfam" id="PF00528">
    <property type="entry name" value="BPD_transp_1"/>
    <property type="match status" value="1"/>
</dbReference>
<dbReference type="GO" id="GO:0055085">
    <property type="term" value="P:transmembrane transport"/>
    <property type="evidence" value="ECO:0007669"/>
    <property type="project" value="InterPro"/>
</dbReference>
<proteinExistence type="inferred from homology"/>
<dbReference type="Proteomes" id="UP000273326">
    <property type="component" value="Chromosome"/>
</dbReference>
<feature type="transmembrane region" description="Helical" evidence="7">
    <location>
        <begin position="21"/>
        <end position="43"/>
    </location>
</feature>
<dbReference type="AlphaFoldDB" id="A0A3Q9BMI0"/>
<dbReference type="OrthoDB" id="9797472at2"/>
<name>A0A3Q9BMI0_9LACT</name>
<keyword evidence="4 7" id="KW-0812">Transmembrane</keyword>
<comment type="similarity">
    <text evidence="7">Belongs to the binding-protein-dependent transport system permease family.</text>
</comment>
<dbReference type="Gene3D" id="1.10.3720.10">
    <property type="entry name" value="MetI-like"/>
    <property type="match status" value="1"/>
</dbReference>
<dbReference type="GO" id="GO:0005886">
    <property type="term" value="C:plasma membrane"/>
    <property type="evidence" value="ECO:0007669"/>
    <property type="project" value="UniProtKB-SubCell"/>
</dbReference>
<dbReference type="PROSITE" id="PS50928">
    <property type="entry name" value="ABC_TM1"/>
    <property type="match status" value="1"/>
</dbReference>
<dbReference type="Pfam" id="PF12911">
    <property type="entry name" value="OppC_N"/>
    <property type="match status" value="1"/>
</dbReference>
<evidence type="ECO:0000256" key="2">
    <source>
        <dbReference type="ARBA" id="ARBA00022448"/>
    </source>
</evidence>
<evidence type="ECO:0000256" key="3">
    <source>
        <dbReference type="ARBA" id="ARBA00022475"/>
    </source>
</evidence>
<reference evidence="10" key="1">
    <citation type="submission" date="2018-12" db="EMBL/GenBank/DDBJ databases">
        <title>Complete genome sequencing of Jeotgalibaca sp. H21T32.</title>
        <authorList>
            <person name="Bae J.-W."/>
            <person name="Lee S.-Y."/>
        </authorList>
    </citation>
    <scope>NUCLEOTIDE SEQUENCE [LARGE SCALE GENOMIC DNA]</scope>
    <source>
        <strain evidence="10">H21T32</strain>
    </source>
</reference>
<dbReference type="InterPro" id="IPR025966">
    <property type="entry name" value="OppC_N"/>
</dbReference>
<dbReference type="PANTHER" id="PTHR43386">
    <property type="entry name" value="OLIGOPEPTIDE TRANSPORT SYSTEM PERMEASE PROTEIN APPC"/>
    <property type="match status" value="1"/>
</dbReference>
<feature type="domain" description="ABC transmembrane type-1" evidence="8">
    <location>
        <begin position="83"/>
        <end position="272"/>
    </location>
</feature>
<evidence type="ECO:0000256" key="5">
    <source>
        <dbReference type="ARBA" id="ARBA00022989"/>
    </source>
</evidence>
<dbReference type="CDD" id="cd06261">
    <property type="entry name" value="TM_PBP2"/>
    <property type="match status" value="1"/>
</dbReference>
<evidence type="ECO:0000256" key="7">
    <source>
        <dbReference type="RuleBase" id="RU363032"/>
    </source>
</evidence>
<dbReference type="SUPFAM" id="SSF161098">
    <property type="entry name" value="MetI-like"/>
    <property type="match status" value="1"/>
</dbReference>
<evidence type="ECO:0000313" key="9">
    <source>
        <dbReference type="EMBL" id="AZP05740.1"/>
    </source>
</evidence>
<keyword evidence="3" id="KW-1003">Cell membrane</keyword>
<dbReference type="KEGG" id="jeh:EJN90_08790"/>
<feature type="transmembrane region" description="Helical" evidence="7">
    <location>
        <begin position="123"/>
        <end position="142"/>
    </location>
</feature>
<keyword evidence="2 7" id="KW-0813">Transport</keyword>
<keyword evidence="5 7" id="KW-1133">Transmembrane helix</keyword>
<dbReference type="InterPro" id="IPR050366">
    <property type="entry name" value="BP-dependent_transpt_permease"/>
</dbReference>
<evidence type="ECO:0000256" key="6">
    <source>
        <dbReference type="ARBA" id="ARBA00023136"/>
    </source>
</evidence>
<feature type="transmembrane region" description="Helical" evidence="7">
    <location>
        <begin position="253"/>
        <end position="272"/>
    </location>
</feature>
<evidence type="ECO:0000313" key="10">
    <source>
        <dbReference type="Proteomes" id="UP000273326"/>
    </source>
</evidence>
<protein>
    <submittedName>
        <fullName evidence="9">ABC transporter permease</fullName>
    </submittedName>
</protein>
<dbReference type="InterPro" id="IPR035906">
    <property type="entry name" value="MetI-like_sf"/>
</dbReference>
<keyword evidence="6 7" id="KW-0472">Membrane</keyword>
<keyword evidence="10" id="KW-1185">Reference proteome</keyword>
<gene>
    <name evidence="9" type="ORF">EJN90_08790</name>
</gene>
<dbReference type="PANTHER" id="PTHR43386:SF1">
    <property type="entry name" value="D,D-DIPEPTIDE TRANSPORT SYSTEM PERMEASE PROTEIN DDPC-RELATED"/>
    <property type="match status" value="1"/>
</dbReference>
<sequence>MNVGLTETKPGFLKKLMRNKLAILGLLILLIIIAIAIFAPIIATHEPNRIDVVKAFLKPGEAGHLLGTDNYGRDLFSRIVYGARISIIVSLAAVVVGGLIGTIFGLVAGYFGGVIDTIIMRIMDGFSAFPFILLAIFLMTILGQGLQNVILAIGIGNIPGFTRIVRGQVLNVKEEEFIEVQRSLGAGHGHILFRHILPNSMAPLVVHGTMSIAGAIISEASLSFLGLGIQPPTASWGAILKDGKDFLFLNPEIATFSGAAILITVLGINILGDGIRDALDPKLND</sequence>
<feature type="transmembrane region" description="Helical" evidence="7">
    <location>
        <begin position="85"/>
        <end position="111"/>
    </location>
</feature>
<evidence type="ECO:0000259" key="8">
    <source>
        <dbReference type="PROSITE" id="PS50928"/>
    </source>
</evidence>
<organism evidence="9 10">
    <name type="scientific">Jeotgalibaca ciconiae</name>
    <dbReference type="NCBI Taxonomy" id="2496265"/>
    <lineage>
        <taxon>Bacteria</taxon>
        <taxon>Bacillati</taxon>
        <taxon>Bacillota</taxon>
        <taxon>Bacilli</taxon>
        <taxon>Lactobacillales</taxon>
        <taxon>Carnobacteriaceae</taxon>
        <taxon>Jeotgalibaca</taxon>
    </lineage>
</organism>
<dbReference type="InterPro" id="IPR000515">
    <property type="entry name" value="MetI-like"/>
</dbReference>